<sequence>MSRKIFERLSPRPKLTRVNKSLRAVNSEPINVLGRTTLTFSMNGLRMSQNFYVVETLTKNFILGRDWLKENGVRLYFDLGMLRVRKTYVKLDEDNHICSILRLHKKTVIEPQTAVICHVKLQKGFQLSDSRLLEVTNFEPGCIMDEPGLTLKESVNRVKSPFKVPVLIVNETNKCYRLRRGSVVGRAQPLTPQDVSSLDEEEPMEIDEPKAERSDLEDLSVPENRRPDIVKLLKKNKDLIAKSDSDLGGTRTVQMKIETGNHPPIKNRPYRTPLNKRKIIDKALDEMLEAKVVQRSQSAWSFPLVVAKKKDGSDRMCVDFRTLNKIVKPISFPLPLIDDILSLIGNAKYFTTLDLRHGYWQVTLDESSKEKTAFACHRGLFEFNRMPFGLSNAPAVFQELMNIVLQGCEGFAMAYLDDILIFTKDDPMEHVRHIQEVFNRLRQHNLKLKLKKCAFFKEETEYLGFVINKDGIAPDTKKVEAIKDLPVPKNVREIRGFIGMCSYYRRFVPNFSKIAVPLINLTKKYARFKWTVECQNAFDFLKDSLTVVPLLAYPDTNKPYVLYTDASNNCVGACLTQETDEGEEKPIYFLSHKLSHTQTKWSTIEKEAFAIHYALQKLDHYLHGAQFTIKTDHKPLKYLLDSPMQNKKIQLWALSIAGYNCTIEYVKGEDNHCADLLSRIPHPKTSQRSKKSDNEPVIDDRTFEIGVINSNEINPRDFANCHVEDHNEVTKAISDLPGEFNLKEEQEKDQDIVKLKNRLRKGTATKAEQTHYFEDKKEGLFYYLSQPDSEDPRLRLYIPQEMETVVLRQYHDQLGHMAVDKTYDSIRLKYFFPNMYKKIHAYIEECVTCQTRSSRKSKPPLKETEVPPYPFAKIGLDLSGPYPTTLSGNKYIVSFIDVYSAWPEAFPVPDKSADRIVHLILEEIFPRFGCPLEIVSDNGTENVNRKVQETLDTMNIHHIKTSYYSPQANGKVERFHRTLHDVMSKQIQEDVQTWDLYLNQTLAAIRFHVNESSKFSPYFLLYNRDVVLPLDTILKPRRRYVGEDQHKVALQQQHKAFTLVHRNMKEAKKKQKKYADKNCKEENFQVGDPVYLRNHRRDSKLDVKWQPYYRIIDQTGPLSFIVKNQLDGNTTKAHARHLRPAKIDEWKIPRDSEGNILRKTTYVIPPEQTDSDDEESEPQAIAIRHRIQERDGSSDEDDIPLMELRRRLRTRAMSETRTDMDENTTISSDPPTLSLPLTPEENREEEQMEIDAISEKPDTSFLQSTKASQHKIVENTPSFDPQLLMKNLFAMTKYMTSQNLNISA</sequence>
<evidence type="ECO:0000313" key="12">
    <source>
        <dbReference type="EMBL" id="KAK3085896.1"/>
    </source>
</evidence>
<keyword evidence="8" id="KW-0695">RNA-directed DNA polymerase</keyword>
<dbReference type="SUPFAM" id="SSF53098">
    <property type="entry name" value="Ribonuclease H-like"/>
    <property type="match status" value="1"/>
</dbReference>
<dbReference type="InterPro" id="IPR012337">
    <property type="entry name" value="RNaseH-like_sf"/>
</dbReference>
<dbReference type="Gene3D" id="3.30.420.10">
    <property type="entry name" value="Ribonuclease H-like superfamily/Ribonuclease H"/>
    <property type="match status" value="1"/>
</dbReference>
<dbReference type="FunFam" id="3.30.70.270:FF:000020">
    <property type="entry name" value="Transposon Tf2-6 polyprotein-like Protein"/>
    <property type="match status" value="1"/>
</dbReference>
<name>A0AA88XIC1_PINIB</name>
<feature type="compositionally biased region" description="Acidic residues" evidence="9">
    <location>
        <begin position="197"/>
        <end position="206"/>
    </location>
</feature>
<evidence type="ECO:0000259" key="11">
    <source>
        <dbReference type="PROSITE" id="PS50994"/>
    </source>
</evidence>
<feature type="compositionally biased region" description="Low complexity" evidence="9">
    <location>
        <begin position="1224"/>
        <end position="1237"/>
    </location>
</feature>
<dbReference type="EC" id="2.7.7.49" evidence="1"/>
<evidence type="ECO:0000256" key="6">
    <source>
        <dbReference type="ARBA" id="ARBA00022759"/>
    </source>
</evidence>
<keyword evidence="13" id="KW-1185">Reference proteome</keyword>
<keyword evidence="2" id="KW-0645">Protease</keyword>
<reference evidence="12" key="1">
    <citation type="submission" date="2019-08" db="EMBL/GenBank/DDBJ databases">
        <title>The improved chromosome-level genome for the pearl oyster Pinctada fucata martensii using PacBio sequencing and Hi-C.</title>
        <authorList>
            <person name="Zheng Z."/>
        </authorList>
    </citation>
    <scope>NUCLEOTIDE SEQUENCE</scope>
    <source>
        <strain evidence="12">ZZ-2019</strain>
        <tissue evidence="12">Adductor muscle</tissue>
    </source>
</reference>
<dbReference type="GO" id="GO:0008233">
    <property type="term" value="F:peptidase activity"/>
    <property type="evidence" value="ECO:0007669"/>
    <property type="project" value="UniProtKB-KW"/>
</dbReference>
<dbReference type="PROSITE" id="PS50878">
    <property type="entry name" value="RT_POL"/>
    <property type="match status" value="1"/>
</dbReference>
<dbReference type="Gene3D" id="1.10.340.70">
    <property type="match status" value="1"/>
</dbReference>
<dbReference type="GO" id="GO:0003964">
    <property type="term" value="F:RNA-directed DNA polymerase activity"/>
    <property type="evidence" value="ECO:0007669"/>
    <property type="project" value="UniProtKB-KW"/>
</dbReference>
<dbReference type="GO" id="GO:0003676">
    <property type="term" value="F:nucleic acid binding"/>
    <property type="evidence" value="ECO:0007669"/>
    <property type="project" value="InterPro"/>
</dbReference>
<keyword evidence="6" id="KW-0255">Endonuclease</keyword>
<accession>A0AA88XIC1</accession>
<evidence type="ECO:0000256" key="5">
    <source>
        <dbReference type="ARBA" id="ARBA00022722"/>
    </source>
</evidence>
<dbReference type="GO" id="GO:0004519">
    <property type="term" value="F:endonuclease activity"/>
    <property type="evidence" value="ECO:0007669"/>
    <property type="project" value="UniProtKB-KW"/>
</dbReference>
<feature type="domain" description="Reverse transcriptase" evidence="10">
    <location>
        <begin position="288"/>
        <end position="467"/>
    </location>
</feature>
<keyword evidence="4" id="KW-0548">Nucleotidyltransferase</keyword>
<dbReference type="InterPro" id="IPR041373">
    <property type="entry name" value="RT_RNaseH"/>
</dbReference>
<proteinExistence type="predicted"/>
<dbReference type="Pfam" id="PF00665">
    <property type="entry name" value="rve"/>
    <property type="match status" value="1"/>
</dbReference>
<dbReference type="Pfam" id="PF17921">
    <property type="entry name" value="Integrase_H2C2"/>
    <property type="match status" value="1"/>
</dbReference>
<evidence type="ECO:0000259" key="10">
    <source>
        <dbReference type="PROSITE" id="PS50878"/>
    </source>
</evidence>
<keyword evidence="3" id="KW-0808">Transferase</keyword>
<comment type="caution">
    <text evidence="12">The sequence shown here is derived from an EMBL/GenBank/DDBJ whole genome shotgun (WGS) entry which is preliminary data.</text>
</comment>
<dbReference type="Pfam" id="PF17917">
    <property type="entry name" value="RT_RNaseH"/>
    <property type="match status" value="1"/>
</dbReference>
<feature type="compositionally biased region" description="Basic and acidic residues" evidence="9">
    <location>
        <begin position="207"/>
        <end position="216"/>
    </location>
</feature>
<dbReference type="FunFam" id="3.10.10.10:FF:000007">
    <property type="entry name" value="Retrovirus-related Pol polyprotein from transposon 17.6-like Protein"/>
    <property type="match status" value="1"/>
</dbReference>
<dbReference type="FunFam" id="1.10.340.70:FF:000001">
    <property type="entry name" value="Retrovirus-related Pol polyprotein from transposon gypsy-like Protein"/>
    <property type="match status" value="1"/>
</dbReference>
<feature type="region of interest" description="Disordered" evidence="9">
    <location>
        <begin position="1217"/>
        <end position="1237"/>
    </location>
</feature>
<dbReference type="SUPFAM" id="SSF56672">
    <property type="entry name" value="DNA/RNA polymerases"/>
    <property type="match status" value="1"/>
</dbReference>
<dbReference type="Gene3D" id="2.40.70.10">
    <property type="entry name" value="Acid Proteases"/>
    <property type="match status" value="1"/>
</dbReference>
<dbReference type="InterPro" id="IPR036397">
    <property type="entry name" value="RNaseH_sf"/>
</dbReference>
<feature type="domain" description="Integrase catalytic" evidence="11">
    <location>
        <begin position="866"/>
        <end position="1044"/>
    </location>
</feature>
<dbReference type="PANTHER" id="PTHR37984">
    <property type="entry name" value="PROTEIN CBG26694"/>
    <property type="match status" value="1"/>
</dbReference>
<dbReference type="CDD" id="cd09274">
    <property type="entry name" value="RNase_HI_RT_Ty3"/>
    <property type="match status" value="1"/>
</dbReference>
<dbReference type="InterPro" id="IPR050951">
    <property type="entry name" value="Retrovirus_Pol_polyprotein"/>
</dbReference>
<evidence type="ECO:0000256" key="4">
    <source>
        <dbReference type="ARBA" id="ARBA00022695"/>
    </source>
</evidence>
<evidence type="ECO:0000256" key="8">
    <source>
        <dbReference type="ARBA" id="ARBA00022918"/>
    </source>
</evidence>
<dbReference type="InterPro" id="IPR043502">
    <property type="entry name" value="DNA/RNA_pol_sf"/>
</dbReference>
<feature type="region of interest" description="Disordered" evidence="9">
    <location>
        <begin position="187"/>
        <end position="218"/>
    </location>
</feature>
<dbReference type="InterPro" id="IPR000477">
    <property type="entry name" value="RT_dom"/>
</dbReference>
<dbReference type="Proteomes" id="UP001186944">
    <property type="component" value="Unassembled WGS sequence"/>
</dbReference>
<organism evidence="12 13">
    <name type="scientific">Pinctada imbricata</name>
    <name type="common">Atlantic pearl-oyster</name>
    <name type="synonym">Pinctada martensii</name>
    <dbReference type="NCBI Taxonomy" id="66713"/>
    <lineage>
        <taxon>Eukaryota</taxon>
        <taxon>Metazoa</taxon>
        <taxon>Spiralia</taxon>
        <taxon>Lophotrochozoa</taxon>
        <taxon>Mollusca</taxon>
        <taxon>Bivalvia</taxon>
        <taxon>Autobranchia</taxon>
        <taxon>Pteriomorphia</taxon>
        <taxon>Pterioida</taxon>
        <taxon>Pterioidea</taxon>
        <taxon>Pteriidae</taxon>
        <taxon>Pinctada</taxon>
    </lineage>
</organism>
<keyword evidence="7" id="KW-0378">Hydrolase</keyword>
<dbReference type="PROSITE" id="PS50994">
    <property type="entry name" value="INTEGRASE"/>
    <property type="match status" value="1"/>
</dbReference>
<dbReference type="InterPro" id="IPR043128">
    <property type="entry name" value="Rev_trsase/Diguanyl_cyclase"/>
</dbReference>
<dbReference type="Gene3D" id="3.10.10.10">
    <property type="entry name" value="HIV Type 1 Reverse Transcriptase, subunit A, domain 1"/>
    <property type="match status" value="1"/>
</dbReference>
<dbReference type="InterPro" id="IPR041588">
    <property type="entry name" value="Integrase_H2C2"/>
</dbReference>
<dbReference type="CDD" id="cd01647">
    <property type="entry name" value="RT_LTR"/>
    <property type="match status" value="1"/>
</dbReference>
<dbReference type="Gene3D" id="3.30.70.270">
    <property type="match status" value="2"/>
</dbReference>
<dbReference type="PANTHER" id="PTHR37984:SF5">
    <property type="entry name" value="PROTEIN NYNRIN-LIKE"/>
    <property type="match status" value="1"/>
</dbReference>
<evidence type="ECO:0000256" key="3">
    <source>
        <dbReference type="ARBA" id="ARBA00022679"/>
    </source>
</evidence>
<protein>
    <recommendedName>
        <fullName evidence="1">RNA-directed DNA polymerase</fullName>
        <ecNumber evidence="1">2.7.7.49</ecNumber>
    </recommendedName>
</protein>
<dbReference type="InterPro" id="IPR021109">
    <property type="entry name" value="Peptidase_aspartic_dom_sf"/>
</dbReference>
<keyword evidence="5" id="KW-0540">Nuclease</keyword>
<gene>
    <name evidence="12" type="ORF">FSP39_010163</name>
</gene>
<evidence type="ECO:0000256" key="1">
    <source>
        <dbReference type="ARBA" id="ARBA00012493"/>
    </source>
</evidence>
<evidence type="ECO:0000256" key="9">
    <source>
        <dbReference type="SAM" id="MobiDB-lite"/>
    </source>
</evidence>
<dbReference type="FunFam" id="3.10.20.370:FF:000001">
    <property type="entry name" value="Retrovirus-related Pol polyprotein from transposon 17.6-like protein"/>
    <property type="match status" value="1"/>
</dbReference>
<dbReference type="InterPro" id="IPR001584">
    <property type="entry name" value="Integrase_cat-core"/>
</dbReference>
<dbReference type="GO" id="GO:0015074">
    <property type="term" value="P:DNA integration"/>
    <property type="evidence" value="ECO:0007669"/>
    <property type="project" value="InterPro"/>
</dbReference>
<evidence type="ECO:0000256" key="7">
    <source>
        <dbReference type="ARBA" id="ARBA00022801"/>
    </source>
</evidence>
<dbReference type="CDD" id="cd00303">
    <property type="entry name" value="retropepsin_like"/>
    <property type="match status" value="1"/>
</dbReference>
<dbReference type="GO" id="GO:0006508">
    <property type="term" value="P:proteolysis"/>
    <property type="evidence" value="ECO:0007669"/>
    <property type="project" value="UniProtKB-KW"/>
</dbReference>
<evidence type="ECO:0000256" key="2">
    <source>
        <dbReference type="ARBA" id="ARBA00022670"/>
    </source>
</evidence>
<dbReference type="Pfam" id="PF00078">
    <property type="entry name" value="RVT_1"/>
    <property type="match status" value="1"/>
</dbReference>
<evidence type="ECO:0000313" key="13">
    <source>
        <dbReference type="Proteomes" id="UP001186944"/>
    </source>
</evidence>
<dbReference type="EMBL" id="VSWD01000012">
    <property type="protein sequence ID" value="KAK3085896.1"/>
    <property type="molecule type" value="Genomic_DNA"/>
</dbReference>